<accession>A0A927N0M2</accession>
<dbReference type="Gene3D" id="3.40.50.720">
    <property type="entry name" value="NAD(P)-binding Rossmann-like Domain"/>
    <property type="match status" value="1"/>
</dbReference>
<dbReference type="PANTHER" id="PTHR21708:SF26">
    <property type="entry name" value="2-DEHYDROPANTOATE 2-REDUCTASE"/>
    <property type="match status" value="1"/>
</dbReference>
<feature type="domain" description="Ketopantoate reductase N-terminal" evidence="5">
    <location>
        <begin position="21"/>
        <end position="168"/>
    </location>
</feature>
<evidence type="ECO:0000313" key="8">
    <source>
        <dbReference type="Proteomes" id="UP000638648"/>
    </source>
</evidence>
<evidence type="ECO:0000313" key="7">
    <source>
        <dbReference type="EMBL" id="MBE1610091.1"/>
    </source>
</evidence>
<dbReference type="Pfam" id="PF08546">
    <property type="entry name" value="ApbA_C"/>
    <property type="match status" value="1"/>
</dbReference>
<organism evidence="7 8">
    <name type="scientific">Actinopolymorpha pittospori</name>
    <dbReference type="NCBI Taxonomy" id="648752"/>
    <lineage>
        <taxon>Bacteria</taxon>
        <taxon>Bacillati</taxon>
        <taxon>Actinomycetota</taxon>
        <taxon>Actinomycetes</taxon>
        <taxon>Propionibacteriales</taxon>
        <taxon>Actinopolymorphaceae</taxon>
        <taxon>Actinopolymorpha</taxon>
    </lineage>
</organism>
<evidence type="ECO:0000259" key="6">
    <source>
        <dbReference type="Pfam" id="PF08546"/>
    </source>
</evidence>
<dbReference type="InterPro" id="IPR036291">
    <property type="entry name" value="NAD(P)-bd_dom_sf"/>
</dbReference>
<feature type="domain" description="Ketopantoate reductase C-terminal" evidence="6">
    <location>
        <begin position="194"/>
        <end position="314"/>
    </location>
</feature>
<comment type="pathway">
    <text evidence="4">Cofactor biosynthesis; (R)-pantothenate biosynthesis; (R)-pantoate from 3-methyl-2-oxobutanoate: step 2/2.</text>
</comment>
<dbReference type="Pfam" id="PF02558">
    <property type="entry name" value="ApbA"/>
    <property type="match status" value="1"/>
</dbReference>
<comment type="function">
    <text evidence="4">Catalyzes the NADPH-dependent reduction of ketopantoate into pantoic acid.</text>
</comment>
<dbReference type="SUPFAM" id="SSF51735">
    <property type="entry name" value="NAD(P)-binding Rossmann-fold domains"/>
    <property type="match status" value="1"/>
</dbReference>
<keyword evidence="3 4" id="KW-0560">Oxidoreductase</keyword>
<dbReference type="InterPro" id="IPR008927">
    <property type="entry name" value="6-PGluconate_DH-like_C_sf"/>
</dbReference>
<keyword evidence="4" id="KW-0566">Pantothenate biosynthesis</keyword>
<dbReference type="FunFam" id="1.10.1040.10:FF:000017">
    <property type="entry name" value="2-dehydropantoate 2-reductase"/>
    <property type="match status" value="1"/>
</dbReference>
<dbReference type="GO" id="GO:0005737">
    <property type="term" value="C:cytoplasm"/>
    <property type="evidence" value="ECO:0007669"/>
    <property type="project" value="TreeGrafter"/>
</dbReference>
<dbReference type="Proteomes" id="UP000638648">
    <property type="component" value="Unassembled WGS sequence"/>
</dbReference>
<sequence length="325" mass="33645">MRTASQIVEGVGTAVGTAARILVVGAGAVGGLLGGRLVQHGRDVAFLVRPGRAKRLSDRGLRIVAAGRTEVIPVRPVTAAQLTHPYDLILLSVKADAIAGVLDDLAPAVGPDTCLVPFLNGMAHMDVLASRFDKALLGGTLKVVSQLNEQGDVAQLAPSVEMEIGELDGGPSPRLHRAVDALTIPGFSVHARDDIVDAMWEKWVFIASIGAVTGLMRDSIGHIVAMPGGRAFAETVLDEATAVARAAGHPVADARVTATRSALTAPGSTTTSSLSRDLLAGRPTEVEAVLGDLARRADELGVAVPSIAAATLALRLHNHRLAEAR</sequence>
<dbReference type="InterPro" id="IPR003710">
    <property type="entry name" value="ApbA"/>
</dbReference>
<dbReference type="EMBL" id="JADBEM010000001">
    <property type="protein sequence ID" value="MBE1610091.1"/>
    <property type="molecule type" value="Genomic_DNA"/>
</dbReference>
<dbReference type="InterPro" id="IPR051402">
    <property type="entry name" value="KPR-Related"/>
</dbReference>
<evidence type="ECO:0000256" key="4">
    <source>
        <dbReference type="RuleBase" id="RU362068"/>
    </source>
</evidence>
<dbReference type="EC" id="1.1.1.169" evidence="4"/>
<keyword evidence="8" id="KW-1185">Reference proteome</keyword>
<protein>
    <recommendedName>
        <fullName evidence="4">2-dehydropantoate 2-reductase</fullName>
        <ecNumber evidence="4">1.1.1.169</ecNumber>
    </recommendedName>
    <alternativeName>
        <fullName evidence="4">Ketopantoate reductase</fullName>
    </alternativeName>
</protein>
<name>A0A927N0M2_9ACTN</name>
<gene>
    <name evidence="7" type="ORF">HEB94_006939</name>
</gene>
<comment type="caution">
    <text evidence="7">The sequence shown here is derived from an EMBL/GenBank/DDBJ whole genome shotgun (WGS) entry which is preliminary data.</text>
</comment>
<dbReference type="AlphaFoldDB" id="A0A927N0M2"/>
<evidence type="ECO:0000259" key="5">
    <source>
        <dbReference type="Pfam" id="PF02558"/>
    </source>
</evidence>
<comment type="similarity">
    <text evidence="1 4">Belongs to the ketopantoate reductase family.</text>
</comment>
<dbReference type="PANTHER" id="PTHR21708">
    <property type="entry name" value="PROBABLE 2-DEHYDROPANTOATE 2-REDUCTASE"/>
    <property type="match status" value="1"/>
</dbReference>
<dbReference type="GO" id="GO:0008677">
    <property type="term" value="F:2-dehydropantoate 2-reductase activity"/>
    <property type="evidence" value="ECO:0007669"/>
    <property type="project" value="UniProtKB-EC"/>
</dbReference>
<evidence type="ECO:0000256" key="3">
    <source>
        <dbReference type="ARBA" id="ARBA00023002"/>
    </source>
</evidence>
<dbReference type="InterPro" id="IPR013332">
    <property type="entry name" value="KPR_N"/>
</dbReference>
<dbReference type="InterPro" id="IPR013752">
    <property type="entry name" value="KPA_reductase"/>
</dbReference>
<dbReference type="InterPro" id="IPR013328">
    <property type="entry name" value="6PGD_dom2"/>
</dbReference>
<keyword evidence="2 4" id="KW-0521">NADP</keyword>
<reference evidence="7" key="1">
    <citation type="submission" date="2020-10" db="EMBL/GenBank/DDBJ databases">
        <title>Sequencing the genomes of 1000 actinobacteria strains.</title>
        <authorList>
            <person name="Klenk H.-P."/>
        </authorList>
    </citation>
    <scope>NUCLEOTIDE SEQUENCE</scope>
    <source>
        <strain evidence="7">DSM 45354</strain>
    </source>
</reference>
<evidence type="ECO:0000256" key="1">
    <source>
        <dbReference type="ARBA" id="ARBA00007870"/>
    </source>
</evidence>
<proteinExistence type="inferred from homology"/>
<dbReference type="GO" id="GO:0015940">
    <property type="term" value="P:pantothenate biosynthetic process"/>
    <property type="evidence" value="ECO:0007669"/>
    <property type="project" value="UniProtKB-KW"/>
</dbReference>
<comment type="catalytic activity">
    <reaction evidence="4">
        <text>(R)-pantoate + NADP(+) = 2-dehydropantoate + NADPH + H(+)</text>
        <dbReference type="Rhea" id="RHEA:16233"/>
        <dbReference type="ChEBI" id="CHEBI:11561"/>
        <dbReference type="ChEBI" id="CHEBI:15378"/>
        <dbReference type="ChEBI" id="CHEBI:15980"/>
        <dbReference type="ChEBI" id="CHEBI:57783"/>
        <dbReference type="ChEBI" id="CHEBI:58349"/>
        <dbReference type="EC" id="1.1.1.169"/>
    </reaction>
</comment>
<dbReference type="Gene3D" id="1.10.1040.10">
    <property type="entry name" value="N-(1-d-carboxylethyl)-l-norvaline Dehydrogenase, domain 2"/>
    <property type="match status" value="1"/>
</dbReference>
<dbReference type="RefSeq" id="WP_202896709.1">
    <property type="nucleotide sequence ID" value="NZ_BAABJL010000131.1"/>
</dbReference>
<dbReference type="NCBIfam" id="TIGR00745">
    <property type="entry name" value="apbA_panE"/>
    <property type="match status" value="1"/>
</dbReference>
<dbReference type="SUPFAM" id="SSF48179">
    <property type="entry name" value="6-phosphogluconate dehydrogenase C-terminal domain-like"/>
    <property type="match status" value="1"/>
</dbReference>
<evidence type="ECO:0000256" key="2">
    <source>
        <dbReference type="ARBA" id="ARBA00022857"/>
    </source>
</evidence>